<feature type="signal peptide" evidence="1">
    <location>
        <begin position="1"/>
        <end position="33"/>
    </location>
</feature>
<dbReference type="InterPro" id="IPR025975">
    <property type="entry name" value="Polysacc_lyase"/>
</dbReference>
<accession>A0AAE7TGS2</accession>
<organism evidence="2 3">
    <name type="scientific">Bradyrhizobium arachidis</name>
    <dbReference type="NCBI Taxonomy" id="858423"/>
    <lineage>
        <taxon>Bacteria</taxon>
        <taxon>Pseudomonadati</taxon>
        <taxon>Pseudomonadota</taxon>
        <taxon>Alphaproteobacteria</taxon>
        <taxon>Hyphomicrobiales</taxon>
        <taxon>Nitrobacteraceae</taxon>
        <taxon>Bradyrhizobium</taxon>
    </lineage>
</organism>
<evidence type="ECO:0008006" key="4">
    <source>
        <dbReference type="Google" id="ProtNLM"/>
    </source>
</evidence>
<sequence length="306" mass="32829">MRRRLSKIRAIGMAMKLLPAILAAFIATTTVDAGSSDVQVIAATGTDTTEDSTAILRPASVPVVSSITSFSTTPKMRFYIGGDSYQVQTAGKSYSLTNPDPQTLRFEVRPGDKAWYDAGSVDRAEIENDARIPVGTLINISYDFMVEPNGANGSFTNTASSYFILGQLHNDDAVGGVPTSPPFYVNLVGDHLQVNALYCPTGLNPSNAAGNLTHLTLWTDPNPIRVGQYNETKISANISNDSSGYLGVWVNGTQVVNYQGPLGFGDPTYWEYGLYRSPAPETVAAKFRNMTITTVAGPPGATSLRR</sequence>
<evidence type="ECO:0000313" key="3">
    <source>
        <dbReference type="Proteomes" id="UP000594015"/>
    </source>
</evidence>
<dbReference type="Gene3D" id="2.60.120.200">
    <property type="match status" value="1"/>
</dbReference>
<evidence type="ECO:0000313" key="2">
    <source>
        <dbReference type="EMBL" id="QOZ68153.1"/>
    </source>
</evidence>
<reference evidence="2 3" key="1">
    <citation type="submission" date="2018-06" db="EMBL/GenBank/DDBJ databases">
        <title>Comparative genomics of Bradyrhizobium nodulating Arachidis hypogaea.</title>
        <authorList>
            <person name="Li Y."/>
        </authorList>
    </citation>
    <scope>NUCLEOTIDE SEQUENCE [LARGE SCALE GENOMIC DNA]</scope>
    <source>
        <strain evidence="2 3">CCBAU 051107</strain>
    </source>
</reference>
<dbReference type="EMBL" id="CP030050">
    <property type="protein sequence ID" value="QOZ68153.1"/>
    <property type="molecule type" value="Genomic_DNA"/>
</dbReference>
<dbReference type="AlphaFoldDB" id="A0AAE7TGS2"/>
<protein>
    <recommendedName>
        <fullName evidence="4">Polysaccharide lyase</fullName>
    </recommendedName>
</protein>
<proteinExistence type="predicted"/>
<gene>
    <name evidence="2" type="ORF">WN72_18970</name>
</gene>
<feature type="chain" id="PRO_5042001748" description="Polysaccharide lyase" evidence="1">
    <location>
        <begin position="34"/>
        <end position="306"/>
    </location>
</feature>
<evidence type="ECO:0000256" key="1">
    <source>
        <dbReference type="SAM" id="SignalP"/>
    </source>
</evidence>
<dbReference type="KEGG" id="barh:WN72_18970"/>
<dbReference type="Proteomes" id="UP000594015">
    <property type="component" value="Chromosome"/>
</dbReference>
<keyword evidence="1" id="KW-0732">Signal</keyword>
<name>A0AAE7TGS2_9BRAD</name>
<dbReference type="Pfam" id="PF14099">
    <property type="entry name" value="Polysacc_lyase"/>
    <property type="match status" value="1"/>
</dbReference>